<name>A0A9P4JQS2_9PLEO</name>
<proteinExistence type="predicted"/>
<organism evidence="2 3">
    <name type="scientific">Delitschia confertaspora ATCC 74209</name>
    <dbReference type="NCBI Taxonomy" id="1513339"/>
    <lineage>
        <taxon>Eukaryota</taxon>
        <taxon>Fungi</taxon>
        <taxon>Dikarya</taxon>
        <taxon>Ascomycota</taxon>
        <taxon>Pezizomycotina</taxon>
        <taxon>Dothideomycetes</taxon>
        <taxon>Pleosporomycetidae</taxon>
        <taxon>Pleosporales</taxon>
        <taxon>Delitschiaceae</taxon>
        <taxon>Delitschia</taxon>
    </lineage>
</organism>
<dbReference type="EMBL" id="ML993928">
    <property type="protein sequence ID" value="KAF2202679.1"/>
    <property type="molecule type" value="Genomic_DNA"/>
</dbReference>
<keyword evidence="3" id="KW-1185">Reference proteome</keyword>
<keyword evidence="1" id="KW-1133">Transmembrane helix</keyword>
<dbReference type="AlphaFoldDB" id="A0A9P4JQS2"/>
<sequence length="187" mass="20648">MVATVIVNLSRCCHQLIKVLSSTYQGAVVSFVYQSRPLSRCSHGGLAYEDCLKKLELTEYQLHGTNTGIVNISVPAPSCTELFAQKNSRIRHIGRAVIVTADQLLSYGRVYARFMTSMVGLLFLFHVLLLRLSHILPPPFMQTLCCIGPGISVYSTALSLCVLAEGNLFFRAKIDIPSLPNTLPFSR</sequence>
<comment type="caution">
    <text evidence="2">The sequence shown here is derived from an EMBL/GenBank/DDBJ whole genome shotgun (WGS) entry which is preliminary data.</text>
</comment>
<protein>
    <submittedName>
        <fullName evidence="2">Uncharacterized protein</fullName>
    </submittedName>
</protein>
<gene>
    <name evidence="2" type="ORF">GQ43DRAFT_303267</name>
</gene>
<feature type="transmembrane region" description="Helical" evidence="1">
    <location>
        <begin position="110"/>
        <end position="129"/>
    </location>
</feature>
<keyword evidence="1" id="KW-0472">Membrane</keyword>
<evidence type="ECO:0000256" key="1">
    <source>
        <dbReference type="SAM" id="Phobius"/>
    </source>
</evidence>
<dbReference type="Proteomes" id="UP000799536">
    <property type="component" value="Unassembled WGS sequence"/>
</dbReference>
<feature type="transmembrane region" description="Helical" evidence="1">
    <location>
        <begin position="141"/>
        <end position="164"/>
    </location>
</feature>
<accession>A0A9P4JQS2</accession>
<reference evidence="2" key="1">
    <citation type="journal article" date="2020" name="Stud. Mycol.">
        <title>101 Dothideomycetes genomes: a test case for predicting lifestyles and emergence of pathogens.</title>
        <authorList>
            <person name="Haridas S."/>
            <person name="Albert R."/>
            <person name="Binder M."/>
            <person name="Bloem J."/>
            <person name="Labutti K."/>
            <person name="Salamov A."/>
            <person name="Andreopoulos B."/>
            <person name="Baker S."/>
            <person name="Barry K."/>
            <person name="Bills G."/>
            <person name="Bluhm B."/>
            <person name="Cannon C."/>
            <person name="Castanera R."/>
            <person name="Culley D."/>
            <person name="Daum C."/>
            <person name="Ezra D."/>
            <person name="Gonzalez J."/>
            <person name="Henrissat B."/>
            <person name="Kuo A."/>
            <person name="Liang C."/>
            <person name="Lipzen A."/>
            <person name="Lutzoni F."/>
            <person name="Magnuson J."/>
            <person name="Mondo S."/>
            <person name="Nolan M."/>
            <person name="Ohm R."/>
            <person name="Pangilinan J."/>
            <person name="Park H.-J."/>
            <person name="Ramirez L."/>
            <person name="Alfaro M."/>
            <person name="Sun H."/>
            <person name="Tritt A."/>
            <person name="Yoshinaga Y."/>
            <person name="Zwiers L.-H."/>
            <person name="Turgeon B."/>
            <person name="Goodwin S."/>
            <person name="Spatafora J."/>
            <person name="Crous P."/>
            <person name="Grigoriev I."/>
        </authorList>
    </citation>
    <scope>NUCLEOTIDE SEQUENCE</scope>
    <source>
        <strain evidence="2">ATCC 74209</strain>
    </source>
</reference>
<evidence type="ECO:0000313" key="3">
    <source>
        <dbReference type="Proteomes" id="UP000799536"/>
    </source>
</evidence>
<keyword evidence="1" id="KW-0812">Transmembrane</keyword>
<evidence type="ECO:0000313" key="2">
    <source>
        <dbReference type="EMBL" id="KAF2202679.1"/>
    </source>
</evidence>